<protein>
    <submittedName>
        <fullName evidence="1">Uncharacterized protein</fullName>
    </submittedName>
</protein>
<gene>
    <name evidence="1" type="ORF">SPARVUS_LOCUS3058854</name>
</gene>
<dbReference type="Proteomes" id="UP001162483">
    <property type="component" value="Unassembled WGS sequence"/>
</dbReference>
<evidence type="ECO:0000313" key="2">
    <source>
        <dbReference type="Proteomes" id="UP001162483"/>
    </source>
</evidence>
<evidence type="ECO:0000313" key="1">
    <source>
        <dbReference type="EMBL" id="CAI9547840.1"/>
    </source>
</evidence>
<reference evidence="1" key="1">
    <citation type="submission" date="2023-05" db="EMBL/GenBank/DDBJ databases">
        <authorList>
            <person name="Stuckert A."/>
        </authorList>
    </citation>
    <scope>NUCLEOTIDE SEQUENCE</scope>
</reference>
<keyword evidence="2" id="KW-1185">Reference proteome</keyword>
<dbReference type="EMBL" id="CATNWA010004442">
    <property type="protein sequence ID" value="CAI9547840.1"/>
    <property type="molecule type" value="Genomic_DNA"/>
</dbReference>
<comment type="caution">
    <text evidence="1">The sequence shown here is derived from an EMBL/GenBank/DDBJ whole genome shotgun (WGS) entry which is preliminary data.</text>
</comment>
<accession>A0ABN9BJQ7</accession>
<proteinExistence type="predicted"/>
<organism evidence="1 2">
    <name type="scientific">Staurois parvus</name>
    <dbReference type="NCBI Taxonomy" id="386267"/>
    <lineage>
        <taxon>Eukaryota</taxon>
        <taxon>Metazoa</taxon>
        <taxon>Chordata</taxon>
        <taxon>Craniata</taxon>
        <taxon>Vertebrata</taxon>
        <taxon>Euteleostomi</taxon>
        <taxon>Amphibia</taxon>
        <taxon>Batrachia</taxon>
        <taxon>Anura</taxon>
        <taxon>Neobatrachia</taxon>
        <taxon>Ranoidea</taxon>
        <taxon>Ranidae</taxon>
        <taxon>Staurois</taxon>
    </lineage>
</organism>
<sequence>MIEKQSMTLAGLSSWAKGAVHAINSAGVPKLLQTPFFCFLLF</sequence>
<name>A0ABN9BJQ7_9NEOB</name>